<evidence type="ECO:0000256" key="4">
    <source>
        <dbReference type="ARBA" id="ARBA00023163"/>
    </source>
</evidence>
<dbReference type="Gene3D" id="1.10.10.10">
    <property type="entry name" value="Winged helix-like DNA-binding domain superfamily/Winged helix DNA-binding domain"/>
    <property type="match status" value="1"/>
</dbReference>
<dbReference type="PRINTS" id="PR00039">
    <property type="entry name" value="HTHLYSR"/>
</dbReference>
<dbReference type="Gene3D" id="3.40.190.290">
    <property type="match status" value="1"/>
</dbReference>
<dbReference type="InterPro" id="IPR000847">
    <property type="entry name" value="LysR_HTH_N"/>
</dbReference>
<keyword evidence="2" id="KW-0805">Transcription regulation</keyword>
<protein>
    <submittedName>
        <fullName evidence="6">LysR family transcriptional activator of glutamate synthase operon</fullName>
    </submittedName>
</protein>
<evidence type="ECO:0000313" key="7">
    <source>
        <dbReference type="Proteomes" id="UP001232973"/>
    </source>
</evidence>
<dbReference type="RefSeq" id="WP_274457353.1">
    <property type="nucleotide sequence ID" value="NZ_CP067097.1"/>
</dbReference>
<feature type="domain" description="HTH lysR-type" evidence="5">
    <location>
        <begin position="3"/>
        <end position="60"/>
    </location>
</feature>
<dbReference type="PANTHER" id="PTHR30346:SF28">
    <property type="entry name" value="HTH-TYPE TRANSCRIPTIONAL REGULATOR CYNR"/>
    <property type="match status" value="1"/>
</dbReference>
<sequence>MDLELRQLQYFHTVAQLEHMTQAARRLMVAQSAVSRQIRLLEEELGGPLFIRDQHRIRLSGFGRRFLVHTERILRAVDLAMAEAQEFRNAETGLVRLGFPHSVGVHYIPELLRAFRAAWPQVRFDLSQLRVRDLIEQLRTGDIELGVVTPWDEALLPAGFTGVPLYEETMVAVIPVDHPLCSKPSIALRDLRDEPFILFKPGYTLRQMVLDACMAAGFVPKIALEAEETDTIRAFVRAGFGVSVLPPAAMSGSLDGLCECRVTDGPVQRTVGLTWLASGSLSAAGQRFAQFAAARGRQDLR</sequence>
<keyword evidence="4" id="KW-0804">Transcription</keyword>
<dbReference type="PANTHER" id="PTHR30346">
    <property type="entry name" value="TRANSCRIPTIONAL DUAL REGULATOR HCAR-RELATED"/>
    <property type="match status" value="1"/>
</dbReference>
<dbReference type="PROSITE" id="PS50931">
    <property type="entry name" value="HTH_LYSR"/>
    <property type="match status" value="1"/>
</dbReference>
<organism evidence="6 7">
    <name type="scientific">Alicyclobacillus cycloheptanicus</name>
    <dbReference type="NCBI Taxonomy" id="1457"/>
    <lineage>
        <taxon>Bacteria</taxon>
        <taxon>Bacillati</taxon>
        <taxon>Bacillota</taxon>
        <taxon>Bacilli</taxon>
        <taxon>Bacillales</taxon>
        <taxon>Alicyclobacillaceae</taxon>
        <taxon>Alicyclobacillus</taxon>
    </lineage>
</organism>
<comment type="caution">
    <text evidence="6">The sequence shown here is derived from an EMBL/GenBank/DDBJ whole genome shotgun (WGS) entry which is preliminary data.</text>
</comment>
<gene>
    <name evidence="6" type="ORF">J2S03_002056</name>
</gene>
<dbReference type="SUPFAM" id="SSF46785">
    <property type="entry name" value="Winged helix' DNA-binding domain"/>
    <property type="match status" value="1"/>
</dbReference>
<proteinExistence type="inferred from homology"/>
<evidence type="ECO:0000256" key="1">
    <source>
        <dbReference type="ARBA" id="ARBA00009437"/>
    </source>
</evidence>
<dbReference type="InterPro" id="IPR005119">
    <property type="entry name" value="LysR_subst-bd"/>
</dbReference>
<dbReference type="InterPro" id="IPR036390">
    <property type="entry name" value="WH_DNA-bd_sf"/>
</dbReference>
<dbReference type="Proteomes" id="UP001232973">
    <property type="component" value="Unassembled WGS sequence"/>
</dbReference>
<evidence type="ECO:0000256" key="3">
    <source>
        <dbReference type="ARBA" id="ARBA00023125"/>
    </source>
</evidence>
<evidence type="ECO:0000256" key="2">
    <source>
        <dbReference type="ARBA" id="ARBA00023015"/>
    </source>
</evidence>
<keyword evidence="7" id="KW-1185">Reference proteome</keyword>
<dbReference type="InterPro" id="IPR036388">
    <property type="entry name" value="WH-like_DNA-bd_sf"/>
</dbReference>
<dbReference type="EMBL" id="JAUSTP010000015">
    <property type="protein sequence ID" value="MDQ0190193.1"/>
    <property type="molecule type" value="Genomic_DNA"/>
</dbReference>
<dbReference type="Pfam" id="PF03466">
    <property type="entry name" value="LysR_substrate"/>
    <property type="match status" value="1"/>
</dbReference>
<dbReference type="CDD" id="cd08434">
    <property type="entry name" value="PBP2_GltC_like"/>
    <property type="match status" value="1"/>
</dbReference>
<evidence type="ECO:0000313" key="6">
    <source>
        <dbReference type="EMBL" id="MDQ0190193.1"/>
    </source>
</evidence>
<reference evidence="6 7" key="1">
    <citation type="submission" date="2023-07" db="EMBL/GenBank/DDBJ databases">
        <title>Genomic Encyclopedia of Type Strains, Phase IV (KMG-IV): sequencing the most valuable type-strain genomes for metagenomic binning, comparative biology and taxonomic classification.</title>
        <authorList>
            <person name="Goeker M."/>
        </authorList>
    </citation>
    <scope>NUCLEOTIDE SEQUENCE [LARGE SCALE GENOMIC DNA]</scope>
    <source>
        <strain evidence="6 7">DSM 4006</strain>
    </source>
</reference>
<comment type="similarity">
    <text evidence="1">Belongs to the LysR transcriptional regulatory family.</text>
</comment>
<dbReference type="Pfam" id="PF00126">
    <property type="entry name" value="HTH_1"/>
    <property type="match status" value="1"/>
</dbReference>
<keyword evidence="3" id="KW-0238">DNA-binding</keyword>
<dbReference type="SUPFAM" id="SSF53850">
    <property type="entry name" value="Periplasmic binding protein-like II"/>
    <property type="match status" value="1"/>
</dbReference>
<accession>A0ABT9XIQ4</accession>
<evidence type="ECO:0000259" key="5">
    <source>
        <dbReference type="PROSITE" id="PS50931"/>
    </source>
</evidence>
<name>A0ABT9XIQ4_9BACL</name>